<dbReference type="AlphaFoldDB" id="A0AAD5BMD7"/>
<gene>
    <name evidence="1" type="ORF">M8C21_006602</name>
</gene>
<keyword evidence="2" id="KW-1185">Reference proteome</keyword>
<protein>
    <submittedName>
        <fullName evidence="1">Uncharacterized protein</fullName>
    </submittedName>
</protein>
<sequence length="41" mass="4883">MILTYIFLSNSLFPYPGFKISGLIPEENYLQFFENEISHRL</sequence>
<evidence type="ECO:0000313" key="2">
    <source>
        <dbReference type="Proteomes" id="UP001206925"/>
    </source>
</evidence>
<accession>A0AAD5BMD7</accession>
<name>A0AAD5BMD7_AMBAR</name>
<reference evidence="1" key="1">
    <citation type="submission" date="2022-06" db="EMBL/GenBank/DDBJ databases">
        <title>Uncovering the hologenomic basis of an extraordinary plant invasion.</title>
        <authorList>
            <person name="Bieker V.C."/>
            <person name="Martin M.D."/>
            <person name="Gilbert T."/>
            <person name="Hodgins K."/>
            <person name="Battlay P."/>
            <person name="Petersen B."/>
            <person name="Wilson J."/>
        </authorList>
    </citation>
    <scope>NUCLEOTIDE SEQUENCE</scope>
    <source>
        <strain evidence="1">AA19_3_7</strain>
        <tissue evidence="1">Leaf</tissue>
    </source>
</reference>
<comment type="caution">
    <text evidence="1">The sequence shown here is derived from an EMBL/GenBank/DDBJ whole genome shotgun (WGS) entry which is preliminary data.</text>
</comment>
<evidence type="ECO:0000313" key="1">
    <source>
        <dbReference type="EMBL" id="KAI7726037.1"/>
    </source>
</evidence>
<proteinExistence type="predicted"/>
<dbReference type="EMBL" id="JAMZMK010011772">
    <property type="protein sequence ID" value="KAI7726037.1"/>
    <property type="molecule type" value="Genomic_DNA"/>
</dbReference>
<organism evidence="1 2">
    <name type="scientific">Ambrosia artemisiifolia</name>
    <name type="common">Common ragweed</name>
    <dbReference type="NCBI Taxonomy" id="4212"/>
    <lineage>
        <taxon>Eukaryota</taxon>
        <taxon>Viridiplantae</taxon>
        <taxon>Streptophyta</taxon>
        <taxon>Embryophyta</taxon>
        <taxon>Tracheophyta</taxon>
        <taxon>Spermatophyta</taxon>
        <taxon>Magnoliopsida</taxon>
        <taxon>eudicotyledons</taxon>
        <taxon>Gunneridae</taxon>
        <taxon>Pentapetalae</taxon>
        <taxon>asterids</taxon>
        <taxon>campanulids</taxon>
        <taxon>Asterales</taxon>
        <taxon>Asteraceae</taxon>
        <taxon>Asteroideae</taxon>
        <taxon>Heliantheae alliance</taxon>
        <taxon>Heliantheae</taxon>
        <taxon>Ambrosia</taxon>
    </lineage>
</organism>
<dbReference type="Proteomes" id="UP001206925">
    <property type="component" value="Unassembled WGS sequence"/>
</dbReference>